<sequence length="58" mass="6595">MRSQCVLGLRSFAAFAARLWSFVLYVLRRQVRTVSTGGAYQRVRYDVLPCPHPPATPQ</sequence>
<dbReference type="GeneTree" id="ENSGT00910000148543"/>
<evidence type="ECO:0000313" key="2">
    <source>
        <dbReference type="Proteomes" id="UP000694412"/>
    </source>
</evidence>
<dbReference type="AlphaFoldDB" id="A0A8C2T500"/>
<protein>
    <submittedName>
        <fullName evidence="1">Uncharacterized protein</fullName>
    </submittedName>
</protein>
<reference evidence="1" key="2">
    <citation type="submission" date="2025-09" db="UniProtKB">
        <authorList>
            <consortium name="Ensembl"/>
        </authorList>
    </citation>
    <scope>IDENTIFICATION</scope>
</reference>
<name>A0A8C2T500_COTJA</name>
<dbReference type="Proteomes" id="UP000694412">
    <property type="component" value="Unassembled WGS sequence"/>
</dbReference>
<proteinExistence type="predicted"/>
<keyword evidence="2" id="KW-1185">Reference proteome</keyword>
<reference evidence="1" key="1">
    <citation type="submission" date="2025-08" db="UniProtKB">
        <authorList>
            <consortium name="Ensembl"/>
        </authorList>
    </citation>
    <scope>IDENTIFICATION</scope>
</reference>
<organism evidence="1 2">
    <name type="scientific">Coturnix japonica</name>
    <name type="common">Japanese quail</name>
    <name type="synonym">Coturnix coturnix japonica</name>
    <dbReference type="NCBI Taxonomy" id="93934"/>
    <lineage>
        <taxon>Eukaryota</taxon>
        <taxon>Metazoa</taxon>
        <taxon>Chordata</taxon>
        <taxon>Craniata</taxon>
        <taxon>Vertebrata</taxon>
        <taxon>Euteleostomi</taxon>
        <taxon>Archelosauria</taxon>
        <taxon>Archosauria</taxon>
        <taxon>Dinosauria</taxon>
        <taxon>Saurischia</taxon>
        <taxon>Theropoda</taxon>
        <taxon>Coelurosauria</taxon>
        <taxon>Aves</taxon>
        <taxon>Neognathae</taxon>
        <taxon>Galloanserae</taxon>
        <taxon>Galliformes</taxon>
        <taxon>Phasianidae</taxon>
        <taxon>Perdicinae</taxon>
        <taxon>Coturnix</taxon>
    </lineage>
</organism>
<accession>A0A8C2T500</accession>
<evidence type="ECO:0000313" key="1">
    <source>
        <dbReference type="Ensembl" id="ENSCJPP00005007110.1"/>
    </source>
</evidence>
<dbReference type="Ensembl" id="ENSCJPT00005011033.1">
    <property type="protein sequence ID" value="ENSCJPP00005007110.1"/>
    <property type="gene ID" value="ENSCJPG00005006557.1"/>
</dbReference>